<gene>
    <name evidence="1" type="ORF">GEMMAAP_08145</name>
</gene>
<evidence type="ECO:0000313" key="2">
    <source>
        <dbReference type="Proteomes" id="UP000076404"/>
    </source>
</evidence>
<dbReference type="SUPFAM" id="SSF47240">
    <property type="entry name" value="Ferritin-like"/>
    <property type="match status" value="1"/>
</dbReference>
<dbReference type="EMBL" id="CP011454">
    <property type="protein sequence ID" value="AMW06680.1"/>
    <property type="molecule type" value="Genomic_DNA"/>
</dbReference>
<name>A0A143BQA9_9BACT</name>
<proteinExistence type="predicted"/>
<dbReference type="KEGG" id="gph:GEMMAAP_08145"/>
<dbReference type="eggNOG" id="COG1633">
    <property type="taxonomic scope" value="Bacteria"/>
</dbReference>
<evidence type="ECO:0008006" key="3">
    <source>
        <dbReference type="Google" id="ProtNLM"/>
    </source>
</evidence>
<dbReference type="InterPro" id="IPR009078">
    <property type="entry name" value="Ferritin-like_SF"/>
</dbReference>
<protein>
    <recommendedName>
        <fullName evidence="3">DUF2202 domain-containing protein</fullName>
    </recommendedName>
</protein>
<dbReference type="AlphaFoldDB" id="A0A143BQA9"/>
<dbReference type="STRING" id="1379270.GEMMAAP_08145"/>
<organism evidence="1 2">
    <name type="scientific">Gemmatimonas phototrophica</name>
    <dbReference type="NCBI Taxonomy" id="1379270"/>
    <lineage>
        <taxon>Bacteria</taxon>
        <taxon>Pseudomonadati</taxon>
        <taxon>Gemmatimonadota</taxon>
        <taxon>Gemmatimonadia</taxon>
        <taxon>Gemmatimonadales</taxon>
        <taxon>Gemmatimonadaceae</taxon>
        <taxon>Gemmatimonas</taxon>
    </lineage>
</organism>
<keyword evidence="2" id="KW-1185">Reference proteome</keyword>
<dbReference type="Gene3D" id="1.20.1260.10">
    <property type="match status" value="1"/>
</dbReference>
<dbReference type="InterPro" id="IPR012347">
    <property type="entry name" value="Ferritin-like"/>
</dbReference>
<reference evidence="1 2" key="1">
    <citation type="journal article" date="2014" name="Proc. Natl. Acad. Sci. U.S.A.">
        <title>Functional type 2 photosynthetic reaction centers found in the rare bacterial phylum Gemmatimonadetes.</title>
        <authorList>
            <person name="Zeng Y."/>
            <person name="Feng F."/>
            <person name="Medova H."/>
            <person name="Dean J."/>
            <person name="Koblizek M."/>
        </authorList>
    </citation>
    <scope>NUCLEOTIDE SEQUENCE [LARGE SCALE GENOMIC DNA]</scope>
    <source>
        <strain evidence="1 2">AP64</strain>
    </source>
</reference>
<dbReference type="Proteomes" id="UP000076404">
    <property type="component" value="Chromosome"/>
</dbReference>
<evidence type="ECO:0000313" key="1">
    <source>
        <dbReference type="EMBL" id="AMW06680.1"/>
    </source>
</evidence>
<reference evidence="1 2" key="2">
    <citation type="journal article" date="2016" name="Environ. Microbiol. Rep.">
        <title>Metagenomic evidence for the presence of phototrophic Gemmatimonadetes bacteria in diverse environments.</title>
        <authorList>
            <person name="Zeng Y."/>
            <person name="Baumbach J."/>
            <person name="Barbosa E.G."/>
            <person name="Azevedo V."/>
            <person name="Zhang C."/>
            <person name="Koblizek M."/>
        </authorList>
    </citation>
    <scope>NUCLEOTIDE SEQUENCE [LARGE SCALE GENOMIC DNA]</scope>
    <source>
        <strain evidence="1 2">AP64</strain>
    </source>
</reference>
<accession>A0A143BQA9</accession>
<sequence>MAANVVAAIDTTLQDERHAESIYLRVLADHGNVLPFFNIVVAEQRHSASLEALLRGRGLPVAESPWTLDNVPRFPSVREACAAAATAEVDNVALYDRFLSFDLPADVRQVFTANRRASIEKHLPAFQLCR</sequence>